<dbReference type="EMBL" id="JAFREP010000001">
    <property type="protein sequence ID" value="MBO1316881.1"/>
    <property type="molecule type" value="Genomic_DNA"/>
</dbReference>
<keyword evidence="2" id="KW-1185">Reference proteome</keyword>
<sequence length="222" mass="24735">MLSAFFGNKIEKEFKQLLKEAPELEIRYAGEEEYAVSRLRKVFRDSLIIGGFKGALRKKELEIRILSNMTSFKTEVIRTGIDHNGNPIFYVKIPAKLNMAGNAARKRFVIHPNGTVKILLSTNRGQKSLVLKIFDIGEGGISIVNDSKIGFKPGTKLFQTMITIGSMSDQLVDLLVANVKNRQVGDSMQQLLICTFKKQPRALKEMLSAAQSVAPKPKPAKN</sequence>
<evidence type="ECO:0008006" key="3">
    <source>
        <dbReference type="Google" id="ProtNLM"/>
    </source>
</evidence>
<evidence type="ECO:0000313" key="1">
    <source>
        <dbReference type="EMBL" id="MBO1316881.1"/>
    </source>
</evidence>
<accession>A0A8J7U342</accession>
<dbReference type="AlphaFoldDB" id="A0A8J7U342"/>
<name>A0A8J7U342_9BACT</name>
<dbReference type="Gene3D" id="2.40.10.220">
    <property type="entry name" value="predicted glycosyltransferase like domains"/>
    <property type="match status" value="1"/>
</dbReference>
<dbReference type="Proteomes" id="UP000664417">
    <property type="component" value="Unassembled WGS sequence"/>
</dbReference>
<gene>
    <name evidence="1" type="ORF">J3U88_00315</name>
</gene>
<proteinExistence type="predicted"/>
<dbReference type="RefSeq" id="WP_207856118.1">
    <property type="nucleotide sequence ID" value="NZ_JAFREP010000001.1"/>
</dbReference>
<evidence type="ECO:0000313" key="2">
    <source>
        <dbReference type="Proteomes" id="UP000664417"/>
    </source>
</evidence>
<comment type="caution">
    <text evidence="1">The sequence shown here is derived from an EMBL/GenBank/DDBJ whole genome shotgun (WGS) entry which is preliminary data.</text>
</comment>
<reference evidence="1" key="1">
    <citation type="submission" date="2021-03" db="EMBL/GenBank/DDBJ databases">
        <authorList>
            <person name="Wang G."/>
        </authorList>
    </citation>
    <scope>NUCLEOTIDE SEQUENCE</scope>
    <source>
        <strain evidence="1">KCTC 12899</strain>
    </source>
</reference>
<protein>
    <recommendedName>
        <fullName evidence="3">PilZ domain-containing protein</fullName>
    </recommendedName>
</protein>
<organism evidence="1 2">
    <name type="scientific">Acanthopleuribacter pedis</name>
    <dbReference type="NCBI Taxonomy" id="442870"/>
    <lineage>
        <taxon>Bacteria</taxon>
        <taxon>Pseudomonadati</taxon>
        <taxon>Acidobacteriota</taxon>
        <taxon>Holophagae</taxon>
        <taxon>Acanthopleuribacterales</taxon>
        <taxon>Acanthopleuribacteraceae</taxon>
        <taxon>Acanthopleuribacter</taxon>
    </lineage>
</organism>